<dbReference type="Pfam" id="PF01797">
    <property type="entry name" value="Y1_Tnp"/>
    <property type="match status" value="1"/>
</dbReference>
<dbReference type="Proteomes" id="UP001476950">
    <property type="component" value="Unassembled WGS sequence"/>
</dbReference>
<dbReference type="NCBIfam" id="NF033573">
    <property type="entry name" value="transpos_IS200"/>
    <property type="match status" value="1"/>
</dbReference>
<evidence type="ECO:0000259" key="1">
    <source>
        <dbReference type="SMART" id="SM01321"/>
    </source>
</evidence>
<keyword evidence="3" id="KW-1185">Reference proteome</keyword>
<organism evidence="2 3">
    <name type="scientific">Stenomitos frigidus AS-A4</name>
    <dbReference type="NCBI Taxonomy" id="2933935"/>
    <lineage>
        <taxon>Bacteria</taxon>
        <taxon>Bacillati</taxon>
        <taxon>Cyanobacteriota</taxon>
        <taxon>Cyanophyceae</taxon>
        <taxon>Leptolyngbyales</taxon>
        <taxon>Leptolyngbyaceae</taxon>
        <taxon>Stenomitos</taxon>
    </lineage>
</organism>
<dbReference type="InterPro" id="IPR036515">
    <property type="entry name" value="Transposase_17_sf"/>
</dbReference>
<dbReference type="PANTHER" id="PTHR33360:SF2">
    <property type="entry name" value="TRANSPOSASE FOR INSERTION SEQUENCE ELEMENT IS200"/>
    <property type="match status" value="1"/>
</dbReference>
<dbReference type="SUPFAM" id="SSF143422">
    <property type="entry name" value="Transposase IS200-like"/>
    <property type="match status" value="1"/>
</dbReference>
<evidence type="ECO:0000313" key="3">
    <source>
        <dbReference type="Proteomes" id="UP001476950"/>
    </source>
</evidence>
<feature type="domain" description="Transposase IS200-like" evidence="1">
    <location>
        <begin position="13"/>
        <end position="135"/>
    </location>
</feature>
<sequence length="137" mass="16115">MPTNRYIARSRGVSRLYAHLVLTTKFRLKVIPPAMLQRLQAIMADLCTKWQCELLECNGEADHLHLVFRYAPQLQLSKFIDNVKSVSSRRVRQEFEVQLREAYWDWEKGFWNESYSIDSCGDAPLAVLRKYVQNQGY</sequence>
<comment type="caution">
    <text evidence="2">The sequence shown here is derived from an EMBL/GenBank/DDBJ whole genome shotgun (WGS) entry which is preliminary data.</text>
</comment>
<reference evidence="2 3" key="1">
    <citation type="submission" date="2022-04" db="EMBL/GenBank/DDBJ databases">
        <title>Positive selection, recombination, and allopatry shape intraspecific diversity of widespread and dominant cyanobacteria.</title>
        <authorList>
            <person name="Wei J."/>
            <person name="Shu W."/>
            <person name="Hu C."/>
        </authorList>
    </citation>
    <scope>NUCLEOTIDE SEQUENCE [LARGE SCALE GENOMIC DNA]</scope>
    <source>
        <strain evidence="2 3">AS-A4</strain>
    </source>
</reference>
<proteinExistence type="predicted"/>
<name>A0ABV0KP24_9CYAN</name>
<protein>
    <submittedName>
        <fullName evidence="2">IS200/IS605 family transposase</fullName>
    </submittedName>
</protein>
<dbReference type="Gene3D" id="3.30.70.1290">
    <property type="entry name" value="Transposase IS200-like"/>
    <property type="match status" value="1"/>
</dbReference>
<dbReference type="RefSeq" id="WP_190447102.1">
    <property type="nucleotide sequence ID" value="NZ_JAMPLM010000025.1"/>
</dbReference>
<dbReference type="PANTHER" id="PTHR33360">
    <property type="entry name" value="TRANSPOSASE FOR INSERTION SEQUENCE ELEMENT IS200"/>
    <property type="match status" value="1"/>
</dbReference>
<dbReference type="EMBL" id="JAMPLM010000025">
    <property type="protein sequence ID" value="MEP1060996.1"/>
    <property type="molecule type" value="Genomic_DNA"/>
</dbReference>
<dbReference type="InterPro" id="IPR002686">
    <property type="entry name" value="Transposase_17"/>
</dbReference>
<evidence type="ECO:0000313" key="2">
    <source>
        <dbReference type="EMBL" id="MEP1060996.1"/>
    </source>
</evidence>
<accession>A0ABV0KP24</accession>
<gene>
    <name evidence="2" type="primary">tnpA</name>
    <name evidence="2" type="ORF">NDI38_21420</name>
</gene>
<dbReference type="SMART" id="SM01321">
    <property type="entry name" value="Y1_Tnp"/>
    <property type="match status" value="1"/>
</dbReference>